<dbReference type="EMBL" id="JAHUTI010049349">
    <property type="protein sequence ID" value="MED6247543.1"/>
    <property type="molecule type" value="Genomic_DNA"/>
</dbReference>
<proteinExistence type="predicted"/>
<protein>
    <submittedName>
        <fullName evidence="1">Uncharacterized protein</fullName>
    </submittedName>
</protein>
<accession>A0ABU7BD41</accession>
<sequence>MCTRKQDKGILKQSYIRCLEDIDKALTIWSPDQIYPRYESIQLSINLLRHSMTGASLAMTFCGLLSLLVEGAGTVRWTTVKSADFSIIMQCITCQNITFIY</sequence>
<dbReference type="Proteomes" id="UP001345963">
    <property type="component" value="Unassembled WGS sequence"/>
</dbReference>
<reference evidence="1 2" key="1">
    <citation type="submission" date="2021-07" db="EMBL/GenBank/DDBJ databases">
        <authorList>
            <person name="Palmer J.M."/>
        </authorList>
    </citation>
    <scope>NUCLEOTIDE SEQUENCE [LARGE SCALE GENOMIC DNA]</scope>
    <source>
        <strain evidence="1 2">AT_MEX2019</strain>
        <tissue evidence="1">Muscle</tissue>
    </source>
</reference>
<keyword evidence="2" id="KW-1185">Reference proteome</keyword>
<evidence type="ECO:0000313" key="1">
    <source>
        <dbReference type="EMBL" id="MED6247543.1"/>
    </source>
</evidence>
<comment type="caution">
    <text evidence="1">The sequence shown here is derived from an EMBL/GenBank/DDBJ whole genome shotgun (WGS) entry which is preliminary data.</text>
</comment>
<evidence type="ECO:0000313" key="2">
    <source>
        <dbReference type="Proteomes" id="UP001345963"/>
    </source>
</evidence>
<organism evidence="1 2">
    <name type="scientific">Ataeniobius toweri</name>
    <dbReference type="NCBI Taxonomy" id="208326"/>
    <lineage>
        <taxon>Eukaryota</taxon>
        <taxon>Metazoa</taxon>
        <taxon>Chordata</taxon>
        <taxon>Craniata</taxon>
        <taxon>Vertebrata</taxon>
        <taxon>Euteleostomi</taxon>
        <taxon>Actinopterygii</taxon>
        <taxon>Neopterygii</taxon>
        <taxon>Teleostei</taxon>
        <taxon>Neoteleostei</taxon>
        <taxon>Acanthomorphata</taxon>
        <taxon>Ovalentaria</taxon>
        <taxon>Atherinomorphae</taxon>
        <taxon>Cyprinodontiformes</taxon>
        <taxon>Goodeidae</taxon>
        <taxon>Ataeniobius</taxon>
    </lineage>
</organism>
<gene>
    <name evidence="1" type="ORF">ATANTOWER_006670</name>
</gene>
<name>A0ABU7BD41_9TELE</name>